<dbReference type="InterPro" id="IPR001907">
    <property type="entry name" value="ClpP"/>
</dbReference>
<dbReference type="InterPro" id="IPR029045">
    <property type="entry name" value="ClpP/crotonase-like_dom_sf"/>
</dbReference>
<dbReference type="InterPro" id="IPR023562">
    <property type="entry name" value="ClpP/TepA"/>
</dbReference>
<evidence type="ECO:0000313" key="9">
    <source>
        <dbReference type="Proteomes" id="UP000249008"/>
    </source>
</evidence>
<evidence type="ECO:0000256" key="5">
    <source>
        <dbReference type="ARBA" id="ARBA00022825"/>
    </source>
</evidence>
<dbReference type="Gene3D" id="3.90.226.10">
    <property type="entry name" value="2-enoyl-CoA Hydratase, Chain A, domain 1"/>
    <property type="match status" value="1"/>
</dbReference>
<evidence type="ECO:0000256" key="3">
    <source>
        <dbReference type="ARBA" id="ARBA00022670"/>
    </source>
</evidence>
<dbReference type="Proteomes" id="UP000249008">
    <property type="component" value="Chromosome 1"/>
</dbReference>
<keyword evidence="5" id="KW-0720">Serine protease</keyword>
<keyword evidence="4 8" id="KW-0378">Hydrolase</keyword>
<dbReference type="SUPFAM" id="SSF52096">
    <property type="entry name" value="ClpP/crotonase"/>
    <property type="match status" value="1"/>
</dbReference>
<dbReference type="GO" id="GO:0009368">
    <property type="term" value="C:endopeptidase Clp complex"/>
    <property type="evidence" value="ECO:0007669"/>
    <property type="project" value="TreeGrafter"/>
</dbReference>
<dbReference type="GeneID" id="78456274"/>
<dbReference type="NCBIfam" id="NF045542">
    <property type="entry name" value="Clp_rel_HeadMat"/>
    <property type="match status" value="1"/>
</dbReference>
<dbReference type="GO" id="GO:0004176">
    <property type="term" value="F:ATP-dependent peptidase activity"/>
    <property type="evidence" value="ECO:0007669"/>
    <property type="project" value="InterPro"/>
</dbReference>
<dbReference type="GO" id="GO:0004252">
    <property type="term" value="F:serine-type endopeptidase activity"/>
    <property type="evidence" value="ECO:0007669"/>
    <property type="project" value="InterPro"/>
</dbReference>
<name>A0AAX2JBZ8_9FUSO</name>
<evidence type="ECO:0000256" key="1">
    <source>
        <dbReference type="ARBA" id="ARBA00007039"/>
    </source>
</evidence>
<protein>
    <recommendedName>
        <fullName evidence="6">ATP-dependent Clp protease proteolytic subunit</fullName>
    </recommendedName>
</protein>
<dbReference type="GO" id="GO:0006515">
    <property type="term" value="P:protein quality control for misfolded or incompletely synthesized proteins"/>
    <property type="evidence" value="ECO:0007669"/>
    <property type="project" value="TreeGrafter"/>
</dbReference>
<accession>A0AAX2JBZ8</accession>
<gene>
    <name evidence="8" type="primary">clpP1</name>
    <name evidence="8" type="ORF">NCTC12112_01722</name>
</gene>
<dbReference type="PRINTS" id="PR00127">
    <property type="entry name" value="CLPPROTEASEP"/>
</dbReference>
<comment type="similarity">
    <text evidence="1 6">Belongs to the peptidase S14 family.</text>
</comment>
<dbReference type="RefSeq" id="WP_005980045.1">
    <property type="nucleotide sequence ID" value="NZ_CABKNW010000004.1"/>
</dbReference>
<keyword evidence="3 8" id="KW-0645">Protease</keyword>
<dbReference type="EMBL" id="LS483487">
    <property type="protein sequence ID" value="SQJ03959.1"/>
    <property type="molecule type" value="Genomic_DNA"/>
</dbReference>
<sequence length="367" mass="41378">MSKNLFFSIKNLSDDEGEIRISGEITRWAWEEFGQTSSLIFIKQLEKIKNARKVSIKINSPGGDISETLAIYHELKRLSQTKEITAYIDGMACSAATLIAIAAKKTVMGKGCYFMIHNPMIYMGYSNTGEMQEAIEHLNKTKENMIDLYEEKSSLSREDIAKKMDEETYFTAQEALEAGFIDEIASYDTNTVTSNIVNVCSMNLKNSKKIPKELSEILNKKENKEEKMTLTELRAQYPELLNQFEGEILNSVTSTDTVKNTINKAVQAAITEERKRIQSLDGIKTYSQAAKDIINKAKFEEPRDYKDIIVDLYNMNSEQAGKEIEMIEGEKTAAGFNNISSAIEGSAKEQMISNIVEVALKELKINK</sequence>
<keyword evidence="7" id="KW-0175">Coiled coil</keyword>
<dbReference type="CDD" id="cd07016">
    <property type="entry name" value="S14_ClpP_1"/>
    <property type="match status" value="1"/>
</dbReference>
<dbReference type="PANTHER" id="PTHR10381:SF70">
    <property type="entry name" value="ATP-DEPENDENT CLP PROTEASE PROTEOLYTIC SUBUNIT"/>
    <property type="match status" value="1"/>
</dbReference>
<reference evidence="8 9" key="1">
    <citation type="submission" date="2018-06" db="EMBL/GenBank/DDBJ databases">
        <authorList>
            <consortium name="Pathogen Informatics"/>
            <person name="Doyle S."/>
        </authorList>
    </citation>
    <scope>NUCLEOTIDE SEQUENCE [LARGE SCALE GENOMIC DNA]</scope>
    <source>
        <strain evidence="8 9">NCTC12112</strain>
    </source>
</reference>
<evidence type="ECO:0000256" key="4">
    <source>
        <dbReference type="ARBA" id="ARBA00022801"/>
    </source>
</evidence>
<proteinExistence type="inferred from homology"/>
<feature type="coiled-coil region" evidence="7">
    <location>
        <begin position="131"/>
        <end position="158"/>
    </location>
</feature>
<dbReference type="PANTHER" id="PTHR10381">
    <property type="entry name" value="ATP-DEPENDENT CLP PROTEASE PROTEOLYTIC SUBUNIT"/>
    <property type="match status" value="1"/>
</dbReference>
<dbReference type="Pfam" id="PF00574">
    <property type="entry name" value="CLP_protease"/>
    <property type="match status" value="1"/>
</dbReference>
<evidence type="ECO:0000256" key="2">
    <source>
        <dbReference type="ARBA" id="ARBA00022490"/>
    </source>
</evidence>
<keyword evidence="2" id="KW-0963">Cytoplasm</keyword>
<dbReference type="KEGG" id="ful:C4N20_15710"/>
<dbReference type="AlphaFoldDB" id="A0AAX2JBZ8"/>
<evidence type="ECO:0000256" key="7">
    <source>
        <dbReference type="SAM" id="Coils"/>
    </source>
</evidence>
<evidence type="ECO:0000313" key="8">
    <source>
        <dbReference type="EMBL" id="SQJ03959.1"/>
    </source>
</evidence>
<dbReference type="GO" id="GO:0051117">
    <property type="term" value="F:ATPase binding"/>
    <property type="evidence" value="ECO:0007669"/>
    <property type="project" value="TreeGrafter"/>
</dbReference>
<organism evidence="8 9">
    <name type="scientific">Fusobacterium ulcerans</name>
    <dbReference type="NCBI Taxonomy" id="861"/>
    <lineage>
        <taxon>Bacteria</taxon>
        <taxon>Fusobacteriati</taxon>
        <taxon>Fusobacteriota</taxon>
        <taxon>Fusobacteriia</taxon>
        <taxon>Fusobacteriales</taxon>
        <taxon>Fusobacteriaceae</taxon>
        <taxon>Fusobacterium</taxon>
    </lineage>
</organism>
<evidence type="ECO:0000256" key="6">
    <source>
        <dbReference type="RuleBase" id="RU003567"/>
    </source>
</evidence>